<name>A0ABW7FU51_9BURK</name>
<dbReference type="Gene3D" id="3.20.20.70">
    <property type="entry name" value="Aldolase class I"/>
    <property type="match status" value="1"/>
</dbReference>
<dbReference type="InterPro" id="IPR045247">
    <property type="entry name" value="Oye-like"/>
</dbReference>
<gene>
    <name evidence="2" type="ORF">ACG0Z6_06290</name>
</gene>
<dbReference type="EMBL" id="JBIGHZ010000002">
    <property type="protein sequence ID" value="MFG6447855.1"/>
    <property type="molecule type" value="Genomic_DNA"/>
</dbReference>
<dbReference type="RefSeq" id="WP_394459593.1">
    <property type="nucleotide sequence ID" value="NZ_JBIGHZ010000002.1"/>
</dbReference>
<evidence type="ECO:0000259" key="1">
    <source>
        <dbReference type="Pfam" id="PF00724"/>
    </source>
</evidence>
<feature type="domain" description="NADH:flavin oxidoreductase/NADH oxidase N-terminal" evidence="1">
    <location>
        <begin position="4"/>
        <end position="333"/>
    </location>
</feature>
<dbReference type="Pfam" id="PF00724">
    <property type="entry name" value="Oxidored_FMN"/>
    <property type="match status" value="1"/>
</dbReference>
<dbReference type="PANTHER" id="PTHR22893:SF91">
    <property type="entry name" value="NADPH DEHYDROGENASE 2-RELATED"/>
    <property type="match status" value="1"/>
</dbReference>
<protein>
    <submittedName>
        <fullName evidence="2">Alkene reductase</fullName>
    </submittedName>
</protein>
<evidence type="ECO:0000313" key="2">
    <source>
        <dbReference type="EMBL" id="MFG6447855.1"/>
    </source>
</evidence>
<keyword evidence="3" id="KW-1185">Reference proteome</keyword>
<proteinExistence type="predicted"/>
<reference evidence="2 3" key="1">
    <citation type="submission" date="2024-08" db="EMBL/GenBank/DDBJ databases">
        <authorList>
            <person name="Lu H."/>
        </authorList>
    </citation>
    <scope>NUCLEOTIDE SEQUENCE [LARGE SCALE GENOMIC DNA]</scope>
    <source>
        <strain evidence="2 3">BYS180W</strain>
    </source>
</reference>
<dbReference type="InterPro" id="IPR001155">
    <property type="entry name" value="OxRdtase_FMN_N"/>
</dbReference>
<dbReference type="Proteomes" id="UP001606099">
    <property type="component" value="Unassembled WGS sequence"/>
</dbReference>
<dbReference type="PANTHER" id="PTHR22893">
    <property type="entry name" value="NADH OXIDOREDUCTASE-RELATED"/>
    <property type="match status" value="1"/>
</dbReference>
<organism evidence="2 3">
    <name type="scientific">Roseateles rivi</name>
    <dbReference type="NCBI Taxonomy" id="3299028"/>
    <lineage>
        <taxon>Bacteria</taxon>
        <taxon>Pseudomonadati</taxon>
        <taxon>Pseudomonadota</taxon>
        <taxon>Betaproteobacteria</taxon>
        <taxon>Burkholderiales</taxon>
        <taxon>Sphaerotilaceae</taxon>
        <taxon>Roseateles</taxon>
    </lineage>
</organism>
<dbReference type="SUPFAM" id="SSF51395">
    <property type="entry name" value="FMN-linked oxidoreductases"/>
    <property type="match status" value="1"/>
</dbReference>
<evidence type="ECO:0000313" key="3">
    <source>
        <dbReference type="Proteomes" id="UP001606099"/>
    </source>
</evidence>
<accession>A0ABW7FU51</accession>
<dbReference type="InterPro" id="IPR013785">
    <property type="entry name" value="Aldolase_TIM"/>
</dbReference>
<dbReference type="CDD" id="cd02933">
    <property type="entry name" value="OYE_like_FMN"/>
    <property type="match status" value="1"/>
</dbReference>
<sequence length="359" mass="38137">MAHLFDPLTLGEIALPNRIVMAPLTRCRAPGQLATPLMAQYYAQRASAGLLISEGTQISPQGQGYVDTPGLYSAEQVTAWRQVTEAVHAQGGRIVAQLWHVGRISHTDFQPGGGAPISSTARAANGKTYTARGFEPLSAPRALSEAEIPEVIAQYVHAARCAMDAGFDGVEAHGANGYLIEQFLRASINDRQDGYGGSVAARCRFAVELMQALCTAIGHGRVGLRLSPVSSVNDAGADSDAQALYEHLADQLAPLRLAFVHLVEGVTGGPREASTAFDYQALRQRLGCPTIANNGYTRELAMNAVSEGRTDAVAFGRAFIANPDLVRRLRLNAALNAPDPKTFYGGAEAGYTDYPALDA</sequence>
<comment type="caution">
    <text evidence="2">The sequence shown here is derived from an EMBL/GenBank/DDBJ whole genome shotgun (WGS) entry which is preliminary data.</text>
</comment>